<dbReference type="EMBL" id="WHZY01000022">
    <property type="protein sequence ID" value="NEG79308.1"/>
    <property type="molecule type" value="Genomic_DNA"/>
</dbReference>
<feature type="domain" description="Gram-positive cocci surface proteins LPxTG" evidence="7">
    <location>
        <begin position="408"/>
        <end position="441"/>
    </location>
</feature>
<accession>A0A7K3TJL0</accession>
<dbReference type="NCBIfam" id="TIGR01167">
    <property type="entry name" value="LPXTG_anchor"/>
    <property type="match status" value="1"/>
</dbReference>
<dbReference type="InterPro" id="IPR013783">
    <property type="entry name" value="Ig-like_fold"/>
</dbReference>
<keyword evidence="4" id="KW-0572">Peptidoglycan-anchor</keyword>
<feature type="domain" description="SpaA-like prealbumin fold" evidence="8">
    <location>
        <begin position="271"/>
        <end position="357"/>
    </location>
</feature>
<keyword evidence="5" id="KW-1133">Transmembrane helix</keyword>
<name>A0A7K3TJL0_9BIFI</name>
<evidence type="ECO:0000256" key="4">
    <source>
        <dbReference type="ARBA" id="ARBA00023088"/>
    </source>
</evidence>
<evidence type="ECO:0000259" key="7">
    <source>
        <dbReference type="Pfam" id="PF00746"/>
    </source>
</evidence>
<evidence type="ECO:0000313" key="9">
    <source>
        <dbReference type="EMBL" id="NEG79308.1"/>
    </source>
</evidence>
<dbReference type="Pfam" id="PF17802">
    <property type="entry name" value="SpaA"/>
    <property type="match status" value="1"/>
</dbReference>
<proteinExistence type="predicted"/>
<dbReference type="InterPro" id="IPR041033">
    <property type="entry name" value="SpaA_PFL_dom_1"/>
</dbReference>
<evidence type="ECO:0000256" key="1">
    <source>
        <dbReference type="ARBA" id="ARBA00022512"/>
    </source>
</evidence>
<keyword evidence="10" id="KW-1185">Reference proteome</keyword>
<keyword evidence="3 6" id="KW-0732">Signal</keyword>
<dbReference type="SUPFAM" id="SSF49478">
    <property type="entry name" value="Cna protein B-type domain"/>
    <property type="match status" value="1"/>
</dbReference>
<dbReference type="InterPro" id="IPR019931">
    <property type="entry name" value="LPXTG_anchor"/>
</dbReference>
<dbReference type="Proteomes" id="UP000469763">
    <property type="component" value="Unassembled WGS sequence"/>
</dbReference>
<keyword evidence="5" id="KW-0812">Transmembrane</keyword>
<feature type="transmembrane region" description="Helical" evidence="5">
    <location>
        <begin position="415"/>
        <end position="437"/>
    </location>
</feature>
<dbReference type="Gene3D" id="2.60.40.10">
    <property type="entry name" value="Immunoglobulins"/>
    <property type="match status" value="1"/>
</dbReference>
<feature type="chain" id="PRO_5029715868" evidence="6">
    <location>
        <begin position="30"/>
        <end position="448"/>
    </location>
</feature>
<reference evidence="9 10" key="1">
    <citation type="submission" date="2019-10" db="EMBL/GenBank/DDBJ databases">
        <title>Bifidobacterium from non-human primates.</title>
        <authorList>
            <person name="Modesto M."/>
        </authorList>
    </citation>
    <scope>NUCLEOTIDE SEQUENCE [LARGE SCALE GENOMIC DNA]</scope>
    <source>
        <strain evidence="9 10">TREC</strain>
    </source>
</reference>
<dbReference type="AlphaFoldDB" id="A0A7K3TJL0"/>
<evidence type="ECO:0000256" key="6">
    <source>
        <dbReference type="SAM" id="SignalP"/>
    </source>
</evidence>
<evidence type="ECO:0000313" key="10">
    <source>
        <dbReference type="Proteomes" id="UP000469763"/>
    </source>
</evidence>
<comment type="caution">
    <text evidence="9">The sequence shown here is derived from an EMBL/GenBank/DDBJ whole genome shotgun (WGS) entry which is preliminary data.</text>
</comment>
<evidence type="ECO:0000256" key="3">
    <source>
        <dbReference type="ARBA" id="ARBA00022729"/>
    </source>
</evidence>
<feature type="signal peptide" evidence="6">
    <location>
        <begin position="1"/>
        <end position="29"/>
    </location>
</feature>
<dbReference type="RefSeq" id="WP_152351136.1">
    <property type="nucleotide sequence ID" value="NZ_WBSN01000024.1"/>
</dbReference>
<dbReference type="OrthoDB" id="3240140at2"/>
<evidence type="ECO:0000256" key="2">
    <source>
        <dbReference type="ARBA" id="ARBA00022525"/>
    </source>
</evidence>
<dbReference type="Pfam" id="PF00746">
    <property type="entry name" value="Gram_pos_anchor"/>
    <property type="match status" value="1"/>
</dbReference>
<evidence type="ECO:0000259" key="8">
    <source>
        <dbReference type="Pfam" id="PF17802"/>
    </source>
</evidence>
<organism evidence="9 10">
    <name type="scientific">Bifidobacterium avesanii</name>
    <dbReference type="NCBI Taxonomy" id="1798157"/>
    <lineage>
        <taxon>Bacteria</taxon>
        <taxon>Bacillati</taxon>
        <taxon>Actinomycetota</taxon>
        <taxon>Actinomycetes</taxon>
        <taxon>Bifidobacteriales</taxon>
        <taxon>Bifidobacteriaceae</taxon>
        <taxon>Bifidobacterium</taxon>
    </lineage>
</organism>
<gene>
    <name evidence="9" type="ORF">GFD22_10085</name>
</gene>
<evidence type="ECO:0000256" key="5">
    <source>
        <dbReference type="SAM" id="Phobius"/>
    </source>
</evidence>
<dbReference type="GO" id="GO:0005975">
    <property type="term" value="P:carbohydrate metabolic process"/>
    <property type="evidence" value="ECO:0007669"/>
    <property type="project" value="UniProtKB-ARBA"/>
</dbReference>
<keyword evidence="1" id="KW-0134">Cell wall</keyword>
<keyword evidence="5" id="KW-0472">Membrane</keyword>
<keyword evidence="2" id="KW-0964">Secreted</keyword>
<sequence>MKLRKLMAGLAAAATLFGGLAFGATTANAAPADGARIAQTDINNGTITLKSTNKQNFLKKADANGDQAVRDFKYVELASYEIVANNLTLVTSTDANVVTAVNAGITAAKAADTQHGTGAVIGDPMAWFAQQGFDAAALQAFNTAVRRSLTDNGFTVATNLTVTDPDAQDTNKEYSLDFGTLAGPGLYLIIDPTTKDDYPSTSETTTDQNGNSTTTVITYGALANILIGTAAGDPFTTQTGTVYIDGKPTDVPSGYAETKTNLQPESTTTGGFEVQKNDASGKGLAGATFQVKNGSTVVKFTKGADGATYTYAADQSATENVVIDIVTPAGGLLKFRNLPAGTYTVTETKAPSGFLSNIAGVSVLPSFTVTINDQGQLSDWKKNDAQGLLTLPGAGSSTVTVVNVQNITQLPHTGAAGIAMFTVIGLLLAGAAGTVYVKSRKANALLRA</sequence>
<protein>
    <submittedName>
        <fullName evidence="9">LPXTG cell wall anchor domain-containing protein</fullName>
    </submittedName>
</protein>